<accession>A0A6G0TFM6</accession>
<evidence type="ECO:0000313" key="2">
    <source>
        <dbReference type="Proteomes" id="UP000475862"/>
    </source>
</evidence>
<name>A0A6G0TFM6_APHGL</name>
<evidence type="ECO:0000313" key="1">
    <source>
        <dbReference type="EMBL" id="KAE9531891.1"/>
    </source>
</evidence>
<comment type="caution">
    <text evidence="1">The sequence shown here is derived from an EMBL/GenBank/DDBJ whole genome shotgun (WGS) entry which is preliminary data.</text>
</comment>
<reference evidence="1 2" key="1">
    <citation type="submission" date="2019-08" db="EMBL/GenBank/DDBJ databases">
        <title>The genome of the soybean aphid Biotype 1, its phylome, world population structure and adaptation to the North American continent.</title>
        <authorList>
            <person name="Giordano R."/>
            <person name="Donthu R.K."/>
            <person name="Hernandez A.G."/>
            <person name="Wright C.L."/>
            <person name="Zimin A.V."/>
        </authorList>
    </citation>
    <scope>NUCLEOTIDE SEQUENCE [LARGE SCALE GENOMIC DNA]</scope>
    <source>
        <tissue evidence="1">Whole aphids</tissue>
    </source>
</reference>
<proteinExistence type="predicted"/>
<dbReference type="AlphaFoldDB" id="A0A6G0TFM6"/>
<dbReference type="EMBL" id="VYZN01000040">
    <property type="protein sequence ID" value="KAE9531891.1"/>
    <property type="molecule type" value="Genomic_DNA"/>
</dbReference>
<sequence length="264" mass="31417">MQYCKCLIFFKKKSGQDIYQWSVGGEKGGIHEFYELLLIFEFQSSNANKKNCVYDKSLSLRDFLFEGKLMENFVEFFNLRFKYKHFYKISTLKLLNYLPSISNKFIFFFQMEKRFNNYTSTTRLGDRDQTDMHYSLCGRMILLSNESADTSGYIVHGFTRLIAHYQFSYKVLNTLHSRVLDRSLRDNIMDILIFLIKVISIKYINLMKYKRNTFENDVNTYRELELNAIDCTHVHETTDGNGILYSIKIYPMGFMPFMAYLHTE</sequence>
<organism evidence="1 2">
    <name type="scientific">Aphis glycines</name>
    <name type="common">Soybean aphid</name>
    <dbReference type="NCBI Taxonomy" id="307491"/>
    <lineage>
        <taxon>Eukaryota</taxon>
        <taxon>Metazoa</taxon>
        <taxon>Ecdysozoa</taxon>
        <taxon>Arthropoda</taxon>
        <taxon>Hexapoda</taxon>
        <taxon>Insecta</taxon>
        <taxon>Pterygota</taxon>
        <taxon>Neoptera</taxon>
        <taxon>Paraneoptera</taxon>
        <taxon>Hemiptera</taxon>
        <taxon>Sternorrhyncha</taxon>
        <taxon>Aphidomorpha</taxon>
        <taxon>Aphidoidea</taxon>
        <taxon>Aphididae</taxon>
        <taxon>Aphidini</taxon>
        <taxon>Aphis</taxon>
        <taxon>Aphis</taxon>
    </lineage>
</organism>
<protein>
    <submittedName>
        <fullName evidence="1">Uncharacterized protein</fullName>
    </submittedName>
</protein>
<gene>
    <name evidence="1" type="ORF">AGLY_010093</name>
</gene>
<keyword evidence="2" id="KW-1185">Reference proteome</keyword>
<dbReference type="Proteomes" id="UP000475862">
    <property type="component" value="Unassembled WGS sequence"/>
</dbReference>